<keyword evidence="1" id="KW-0175">Coiled coil</keyword>
<sequence>MDFQPKPEPTSSTSHESFNEMSISKLVSDLRANFDKVEEVFFAREAKHKAEIGSLAVKYELERLQRLHIEDELEKKQQAYLNLERKWSELEEENKKNMEAIQKLKDENSRLEKEKCNADAEKHLNEIAAVPDPSLSKKRKKGAGHCIDKSSDVDKLNQKWHIAALDFKKVKLEANKKEKRGRLKKLEGPKPKALDSRCSPSSIADLFAALEENPTKLQEIEAIGFNSLRQIAKWFVKQDIVLYLATNYNIERNCLMTDIDEINVTSTIIARILGLPSHGDDFPKLDKRNPEHQKIKDTWAGKSTTKIREFVINCPVETQRQRVEFRRAFLLIVVKTFLCPTTTSIISPDRHLPPILEVDNPMKFNWTYQILHWLRDGIRDFQQRGVFHIGGCTFVLIILYFQRLKHGRLDICQAPEPWISEWDTEKLDAKAKVVHKKVFKIWN</sequence>
<dbReference type="EMBL" id="JASCZI010211753">
    <property type="protein sequence ID" value="MED6196438.1"/>
    <property type="molecule type" value="Genomic_DNA"/>
</dbReference>
<keyword evidence="2" id="KW-1133">Transmembrane helix</keyword>
<reference evidence="3 4" key="1">
    <citation type="journal article" date="2023" name="Plants (Basel)">
        <title>Bridging the Gap: Combining Genomics and Transcriptomics Approaches to Understand Stylosanthes scabra, an Orphan Legume from the Brazilian Caatinga.</title>
        <authorList>
            <person name="Ferreira-Neto J.R.C."/>
            <person name="da Silva M.D."/>
            <person name="Binneck E."/>
            <person name="de Melo N.F."/>
            <person name="da Silva R.H."/>
            <person name="de Melo A.L.T.M."/>
            <person name="Pandolfi V."/>
            <person name="Bustamante F.O."/>
            <person name="Brasileiro-Vidal A.C."/>
            <person name="Benko-Iseppon A.M."/>
        </authorList>
    </citation>
    <scope>NUCLEOTIDE SEQUENCE [LARGE SCALE GENOMIC DNA]</scope>
    <source>
        <tissue evidence="3">Leaves</tissue>
    </source>
</reference>
<proteinExistence type="predicted"/>
<evidence type="ECO:0000313" key="4">
    <source>
        <dbReference type="Proteomes" id="UP001341840"/>
    </source>
</evidence>
<evidence type="ECO:0000256" key="1">
    <source>
        <dbReference type="SAM" id="Coils"/>
    </source>
</evidence>
<keyword evidence="2" id="KW-0812">Transmembrane</keyword>
<feature type="transmembrane region" description="Helical" evidence="2">
    <location>
        <begin position="385"/>
        <end position="401"/>
    </location>
</feature>
<dbReference type="PANTHER" id="PTHR34835:SF82">
    <property type="entry name" value="OS01G0826651 PROTEIN"/>
    <property type="match status" value="1"/>
</dbReference>
<keyword evidence="4" id="KW-1185">Reference proteome</keyword>
<organism evidence="3 4">
    <name type="scientific">Stylosanthes scabra</name>
    <dbReference type="NCBI Taxonomy" id="79078"/>
    <lineage>
        <taxon>Eukaryota</taxon>
        <taxon>Viridiplantae</taxon>
        <taxon>Streptophyta</taxon>
        <taxon>Embryophyta</taxon>
        <taxon>Tracheophyta</taxon>
        <taxon>Spermatophyta</taxon>
        <taxon>Magnoliopsida</taxon>
        <taxon>eudicotyledons</taxon>
        <taxon>Gunneridae</taxon>
        <taxon>Pentapetalae</taxon>
        <taxon>rosids</taxon>
        <taxon>fabids</taxon>
        <taxon>Fabales</taxon>
        <taxon>Fabaceae</taxon>
        <taxon>Papilionoideae</taxon>
        <taxon>50 kb inversion clade</taxon>
        <taxon>dalbergioids sensu lato</taxon>
        <taxon>Dalbergieae</taxon>
        <taxon>Pterocarpus clade</taxon>
        <taxon>Stylosanthes</taxon>
    </lineage>
</organism>
<dbReference type="Proteomes" id="UP001341840">
    <property type="component" value="Unassembled WGS sequence"/>
</dbReference>
<feature type="coiled-coil region" evidence="1">
    <location>
        <begin position="66"/>
        <end position="121"/>
    </location>
</feature>
<evidence type="ECO:0000256" key="2">
    <source>
        <dbReference type="SAM" id="Phobius"/>
    </source>
</evidence>
<accession>A0ABU6XHN1</accession>
<dbReference type="PANTHER" id="PTHR34835">
    <property type="entry name" value="OS07G0283600 PROTEIN-RELATED"/>
    <property type="match status" value="1"/>
</dbReference>
<keyword evidence="2" id="KW-0472">Membrane</keyword>
<comment type="caution">
    <text evidence="3">The sequence shown here is derived from an EMBL/GenBank/DDBJ whole genome shotgun (WGS) entry which is preliminary data.</text>
</comment>
<protein>
    <submittedName>
        <fullName evidence="3">Uncharacterized protein</fullName>
    </submittedName>
</protein>
<evidence type="ECO:0000313" key="3">
    <source>
        <dbReference type="EMBL" id="MED6196438.1"/>
    </source>
</evidence>
<name>A0ABU6XHN1_9FABA</name>
<gene>
    <name evidence="3" type="ORF">PIB30_047521</name>
</gene>